<organism evidence="5 6">
    <name type="scientific">Pegethrix bostrychoides GSE-TBD4-15B</name>
    <dbReference type="NCBI Taxonomy" id="2839662"/>
    <lineage>
        <taxon>Bacteria</taxon>
        <taxon>Bacillati</taxon>
        <taxon>Cyanobacteriota</taxon>
        <taxon>Cyanophyceae</taxon>
        <taxon>Oculatellales</taxon>
        <taxon>Oculatellaceae</taxon>
        <taxon>Pegethrix</taxon>
    </lineage>
</organism>
<gene>
    <name evidence="5" type="ORF">KME07_00630</name>
</gene>
<evidence type="ECO:0000256" key="3">
    <source>
        <dbReference type="ARBA" id="ARBA00023163"/>
    </source>
</evidence>
<dbReference type="SUPFAM" id="SSF46689">
    <property type="entry name" value="Homeodomain-like"/>
    <property type="match status" value="1"/>
</dbReference>
<evidence type="ECO:0000256" key="1">
    <source>
        <dbReference type="ARBA" id="ARBA00023015"/>
    </source>
</evidence>
<evidence type="ECO:0000259" key="4">
    <source>
        <dbReference type="PROSITE" id="PS01124"/>
    </source>
</evidence>
<dbReference type="AlphaFoldDB" id="A0A951U2U1"/>
<evidence type="ECO:0000256" key="2">
    <source>
        <dbReference type="ARBA" id="ARBA00023125"/>
    </source>
</evidence>
<dbReference type="InterPro" id="IPR009057">
    <property type="entry name" value="Homeodomain-like_sf"/>
</dbReference>
<dbReference type="InterPro" id="IPR018060">
    <property type="entry name" value="HTH_AraC"/>
</dbReference>
<keyword evidence="2" id="KW-0238">DNA-binding</keyword>
<dbReference type="EMBL" id="JAHHHV010000002">
    <property type="protein sequence ID" value="MBW4463934.1"/>
    <property type="molecule type" value="Genomic_DNA"/>
</dbReference>
<proteinExistence type="predicted"/>
<dbReference type="SMART" id="SM00342">
    <property type="entry name" value="HTH_ARAC"/>
    <property type="match status" value="1"/>
</dbReference>
<dbReference type="PANTHER" id="PTHR47893">
    <property type="entry name" value="REGULATORY PROTEIN PCHR"/>
    <property type="match status" value="1"/>
</dbReference>
<name>A0A951U2U1_9CYAN</name>
<dbReference type="GO" id="GO:0003700">
    <property type="term" value="F:DNA-binding transcription factor activity"/>
    <property type="evidence" value="ECO:0007669"/>
    <property type="project" value="InterPro"/>
</dbReference>
<comment type="caution">
    <text evidence="5">The sequence shown here is derived from an EMBL/GenBank/DDBJ whole genome shotgun (WGS) entry which is preliminary data.</text>
</comment>
<evidence type="ECO:0000313" key="5">
    <source>
        <dbReference type="EMBL" id="MBW4463934.1"/>
    </source>
</evidence>
<dbReference type="InterPro" id="IPR053142">
    <property type="entry name" value="PchR_regulatory_protein"/>
</dbReference>
<keyword evidence="1" id="KW-0805">Transcription regulation</keyword>
<accession>A0A951U2U1</accession>
<protein>
    <submittedName>
        <fullName evidence="5">Helix-turn-helix domain-containing protein</fullName>
    </submittedName>
</protein>
<dbReference type="GO" id="GO:0043565">
    <property type="term" value="F:sequence-specific DNA binding"/>
    <property type="evidence" value="ECO:0007669"/>
    <property type="project" value="InterPro"/>
</dbReference>
<dbReference type="Proteomes" id="UP000707356">
    <property type="component" value="Unassembled WGS sequence"/>
</dbReference>
<dbReference type="Gene3D" id="1.10.10.60">
    <property type="entry name" value="Homeodomain-like"/>
    <property type="match status" value="1"/>
</dbReference>
<keyword evidence="3" id="KW-0804">Transcription</keyword>
<dbReference type="InterPro" id="IPR018062">
    <property type="entry name" value="HTH_AraC-typ_CS"/>
</dbReference>
<evidence type="ECO:0000313" key="6">
    <source>
        <dbReference type="Proteomes" id="UP000707356"/>
    </source>
</evidence>
<sequence length="301" mass="34393">MNANRNIQLTQLDSQKFQADLLLARFDGAEFFFAEASCPVYTLGAKRPDYLDFSCALQGIDASIISHHYRLSPNTLFGFDSNRETRIVVPANLKLGTVQIRQDLFEDCLQVMDRLDINSQFLAKNYLSAPITLPAVRAYLLDLMRLIQQQPNFLKLTQLKKLILDDFIPLLIQAIPLRNETSTHRSTCLNRTKLVKQAEDYMLAHLDQPLTLKDLCKALNINSRSIFYGFQDMFGLSPMAYLKIQRLHGVRRLLKVADPTTNSIMAIANQFGFWSAGHFARDYKQMFGELPGDNQAMMFEI</sequence>
<feature type="domain" description="HTH araC/xylS-type" evidence="4">
    <location>
        <begin position="196"/>
        <end position="297"/>
    </location>
</feature>
<reference evidence="5" key="2">
    <citation type="journal article" date="2022" name="Microbiol. Resour. Announc.">
        <title>Metagenome Sequencing to Explore Phylogenomics of Terrestrial Cyanobacteria.</title>
        <authorList>
            <person name="Ward R.D."/>
            <person name="Stajich J.E."/>
            <person name="Johansen J.R."/>
            <person name="Huntemann M."/>
            <person name="Clum A."/>
            <person name="Foster B."/>
            <person name="Foster B."/>
            <person name="Roux S."/>
            <person name="Palaniappan K."/>
            <person name="Varghese N."/>
            <person name="Mukherjee S."/>
            <person name="Reddy T.B.K."/>
            <person name="Daum C."/>
            <person name="Copeland A."/>
            <person name="Chen I.A."/>
            <person name="Ivanova N.N."/>
            <person name="Kyrpides N.C."/>
            <person name="Shapiro N."/>
            <person name="Eloe-Fadrosh E.A."/>
            <person name="Pietrasiak N."/>
        </authorList>
    </citation>
    <scope>NUCLEOTIDE SEQUENCE</scope>
    <source>
        <strain evidence="5">GSE-TBD4-15B</strain>
    </source>
</reference>
<dbReference type="PROSITE" id="PS01124">
    <property type="entry name" value="HTH_ARAC_FAMILY_2"/>
    <property type="match status" value="1"/>
</dbReference>
<dbReference type="Pfam" id="PF12833">
    <property type="entry name" value="HTH_18"/>
    <property type="match status" value="1"/>
</dbReference>
<reference evidence="5" key="1">
    <citation type="submission" date="2021-05" db="EMBL/GenBank/DDBJ databases">
        <authorList>
            <person name="Pietrasiak N."/>
            <person name="Ward R."/>
            <person name="Stajich J.E."/>
            <person name="Kurbessoian T."/>
        </authorList>
    </citation>
    <scope>NUCLEOTIDE SEQUENCE</scope>
    <source>
        <strain evidence="5">GSE-TBD4-15B</strain>
    </source>
</reference>
<dbReference type="PANTHER" id="PTHR47893:SF1">
    <property type="entry name" value="REGULATORY PROTEIN PCHR"/>
    <property type="match status" value="1"/>
</dbReference>
<dbReference type="PROSITE" id="PS00041">
    <property type="entry name" value="HTH_ARAC_FAMILY_1"/>
    <property type="match status" value="1"/>
</dbReference>